<dbReference type="EC" id="2.7.7.7" evidence="1"/>
<dbReference type="Gene3D" id="1.10.150.110">
    <property type="entry name" value="DNA polymerase beta, N-terminal domain-like"/>
    <property type="match status" value="1"/>
</dbReference>
<dbReference type="Pfam" id="PF14520">
    <property type="entry name" value="HHH_5"/>
    <property type="match status" value="1"/>
</dbReference>
<dbReference type="InterPro" id="IPR050243">
    <property type="entry name" value="PHP_phosphatase"/>
</dbReference>
<dbReference type="SUPFAM" id="SSF89550">
    <property type="entry name" value="PHP domain-like"/>
    <property type="match status" value="1"/>
</dbReference>
<dbReference type="GO" id="GO:0005829">
    <property type="term" value="C:cytosol"/>
    <property type="evidence" value="ECO:0007669"/>
    <property type="project" value="TreeGrafter"/>
</dbReference>
<dbReference type="GO" id="GO:0003677">
    <property type="term" value="F:DNA binding"/>
    <property type="evidence" value="ECO:0007669"/>
    <property type="project" value="InterPro"/>
</dbReference>
<dbReference type="SUPFAM" id="SSF81301">
    <property type="entry name" value="Nucleotidyltransferase"/>
    <property type="match status" value="1"/>
</dbReference>
<dbReference type="GO" id="GO:0008270">
    <property type="term" value="F:zinc ion binding"/>
    <property type="evidence" value="ECO:0007669"/>
    <property type="project" value="TreeGrafter"/>
</dbReference>
<dbReference type="AlphaFoldDB" id="A0A0G1Q3F5"/>
<dbReference type="InterPro" id="IPR043519">
    <property type="entry name" value="NT_sf"/>
</dbReference>
<dbReference type="GO" id="GO:0006281">
    <property type="term" value="P:DNA repair"/>
    <property type="evidence" value="ECO:0007669"/>
    <property type="project" value="UniProtKB-KW"/>
</dbReference>
<dbReference type="Gene3D" id="3.30.210.10">
    <property type="entry name" value="DNA polymerase, thumb domain"/>
    <property type="match status" value="1"/>
</dbReference>
<dbReference type="EMBL" id="LCMO01000009">
    <property type="protein sequence ID" value="KKU39307.1"/>
    <property type="molecule type" value="Genomic_DNA"/>
</dbReference>
<dbReference type="PANTHER" id="PTHR36928:SF1">
    <property type="entry name" value="PHOSPHATASE YCDX-RELATED"/>
    <property type="match status" value="1"/>
</dbReference>
<evidence type="ECO:0000256" key="2">
    <source>
        <dbReference type="ARBA" id="ARBA00022679"/>
    </source>
</evidence>
<dbReference type="Gene3D" id="3.20.20.140">
    <property type="entry name" value="Metal-dependent hydrolases"/>
    <property type="match status" value="1"/>
</dbReference>
<dbReference type="CDD" id="cd07436">
    <property type="entry name" value="PHP_PolX"/>
    <property type="match status" value="1"/>
</dbReference>
<evidence type="ECO:0000256" key="3">
    <source>
        <dbReference type="ARBA" id="ARBA00022695"/>
    </source>
</evidence>
<dbReference type="NCBIfam" id="NF006375">
    <property type="entry name" value="PRK08609.1"/>
    <property type="match status" value="1"/>
</dbReference>
<dbReference type="InterPro" id="IPR029398">
    <property type="entry name" value="PolB_thumb"/>
</dbReference>
<protein>
    <recommendedName>
        <fullName evidence="1">DNA-directed DNA polymerase</fullName>
        <ecNumber evidence="1">2.7.7.7</ecNumber>
    </recommendedName>
</protein>
<evidence type="ECO:0000313" key="11">
    <source>
        <dbReference type="Proteomes" id="UP000033818"/>
    </source>
</evidence>
<name>A0A0G1Q3F5_9BACT</name>
<organism evidence="10 11">
    <name type="scientific">Candidatus Azambacteria bacterium GW2011_GWB2_46_37</name>
    <dbReference type="NCBI Taxonomy" id="1618618"/>
    <lineage>
        <taxon>Bacteria</taxon>
        <taxon>Candidatus Azamiibacteriota</taxon>
    </lineage>
</organism>
<gene>
    <name evidence="10" type="ORF">UX53_C0009G0009</name>
</gene>
<dbReference type="PIRSF" id="PIRSF005047">
    <property type="entry name" value="UCP005047_YshC"/>
    <property type="match status" value="1"/>
</dbReference>
<dbReference type="InterPro" id="IPR022311">
    <property type="entry name" value="PolX-like"/>
</dbReference>
<keyword evidence="6" id="KW-0234">DNA repair</keyword>
<dbReference type="Pfam" id="PF02811">
    <property type="entry name" value="PHP"/>
    <property type="match status" value="1"/>
</dbReference>
<dbReference type="Gene3D" id="1.10.150.20">
    <property type="entry name" value="5' to 3' exonuclease, C-terminal subdomain"/>
    <property type="match status" value="1"/>
</dbReference>
<keyword evidence="5" id="KW-0239">DNA-directed DNA polymerase</keyword>
<keyword evidence="2" id="KW-0808">Transferase</keyword>
<evidence type="ECO:0000256" key="6">
    <source>
        <dbReference type="ARBA" id="ARBA00023204"/>
    </source>
</evidence>
<dbReference type="GO" id="GO:0042578">
    <property type="term" value="F:phosphoric ester hydrolase activity"/>
    <property type="evidence" value="ECO:0007669"/>
    <property type="project" value="TreeGrafter"/>
</dbReference>
<accession>A0A0G1Q3F5</accession>
<evidence type="ECO:0000256" key="7">
    <source>
        <dbReference type="ARBA" id="ARBA00049244"/>
    </source>
</evidence>
<dbReference type="InterPro" id="IPR002054">
    <property type="entry name" value="DNA-dir_DNA_pol_X"/>
</dbReference>
<reference evidence="10 11" key="1">
    <citation type="journal article" date="2015" name="Nature">
        <title>rRNA introns, odd ribosomes, and small enigmatic genomes across a large radiation of phyla.</title>
        <authorList>
            <person name="Brown C.T."/>
            <person name="Hug L.A."/>
            <person name="Thomas B.C."/>
            <person name="Sharon I."/>
            <person name="Castelle C.J."/>
            <person name="Singh A."/>
            <person name="Wilkins M.J."/>
            <person name="Williams K.H."/>
            <person name="Banfield J.F."/>
        </authorList>
    </citation>
    <scope>NUCLEOTIDE SEQUENCE [LARGE SCALE GENOMIC DNA]</scope>
</reference>
<dbReference type="InterPro" id="IPR037160">
    <property type="entry name" value="DNA_Pol_thumb_sf"/>
</dbReference>
<evidence type="ECO:0000259" key="9">
    <source>
        <dbReference type="SMART" id="SM00483"/>
    </source>
</evidence>
<evidence type="ECO:0000259" key="8">
    <source>
        <dbReference type="SMART" id="SM00481"/>
    </source>
</evidence>
<evidence type="ECO:0000256" key="4">
    <source>
        <dbReference type="ARBA" id="ARBA00022763"/>
    </source>
</evidence>
<proteinExistence type="predicted"/>
<dbReference type="InterPro" id="IPR027421">
    <property type="entry name" value="DNA_pol_lamdba_lyase_dom_sf"/>
</dbReference>
<dbReference type="SMART" id="SM00481">
    <property type="entry name" value="POLIIIAc"/>
    <property type="match status" value="1"/>
</dbReference>
<evidence type="ECO:0000256" key="1">
    <source>
        <dbReference type="ARBA" id="ARBA00012417"/>
    </source>
</evidence>
<dbReference type="SMART" id="SM00483">
    <property type="entry name" value="POLXc"/>
    <property type="match status" value="1"/>
</dbReference>
<evidence type="ECO:0000313" key="10">
    <source>
        <dbReference type="EMBL" id="KKU39307.1"/>
    </source>
</evidence>
<dbReference type="CDD" id="cd00141">
    <property type="entry name" value="NT_POLXc"/>
    <property type="match status" value="1"/>
</dbReference>
<dbReference type="InterPro" id="IPR004013">
    <property type="entry name" value="PHP_dom"/>
</dbReference>
<keyword evidence="4" id="KW-0227">DNA damage</keyword>
<feature type="domain" description="Polymerase/histidinol phosphatase N-terminal" evidence="8">
    <location>
        <begin position="344"/>
        <end position="427"/>
    </location>
</feature>
<dbReference type="Gene3D" id="3.30.460.10">
    <property type="entry name" value="Beta Polymerase, domain 2"/>
    <property type="match status" value="1"/>
</dbReference>
<dbReference type="Pfam" id="PF14791">
    <property type="entry name" value="DNA_pol_B_thumb"/>
    <property type="match status" value="1"/>
</dbReference>
<dbReference type="SUPFAM" id="SSF158702">
    <property type="entry name" value="Sec63 N-terminal domain-like"/>
    <property type="match status" value="1"/>
</dbReference>
<dbReference type="PRINTS" id="PR00870">
    <property type="entry name" value="DNAPOLXBETA"/>
</dbReference>
<dbReference type="GO" id="GO:0003887">
    <property type="term" value="F:DNA-directed DNA polymerase activity"/>
    <property type="evidence" value="ECO:0007669"/>
    <property type="project" value="UniProtKB-KW"/>
</dbReference>
<dbReference type="InterPro" id="IPR047967">
    <property type="entry name" value="PolX_PHP"/>
</dbReference>
<dbReference type="Proteomes" id="UP000033818">
    <property type="component" value="Unassembled WGS sequence"/>
</dbReference>
<dbReference type="InterPro" id="IPR002008">
    <property type="entry name" value="DNA_pol_X_beta-like"/>
</dbReference>
<evidence type="ECO:0000256" key="5">
    <source>
        <dbReference type="ARBA" id="ARBA00022932"/>
    </source>
</evidence>
<dbReference type="InterPro" id="IPR010996">
    <property type="entry name" value="HHH_MUS81"/>
</dbReference>
<dbReference type="SUPFAM" id="SSF47802">
    <property type="entry name" value="DNA polymerase beta, N-terminal domain-like"/>
    <property type="match status" value="1"/>
</dbReference>
<comment type="caution">
    <text evidence="10">The sequence shown here is derived from an EMBL/GenBank/DDBJ whole genome shotgun (WGS) entry which is preliminary data.</text>
</comment>
<keyword evidence="3" id="KW-0548">Nucleotidyltransferase</keyword>
<dbReference type="PANTHER" id="PTHR36928">
    <property type="entry name" value="PHOSPHATASE YCDX-RELATED"/>
    <property type="match status" value="1"/>
</dbReference>
<dbReference type="InterPro" id="IPR003141">
    <property type="entry name" value="Pol/His_phosphatase_N"/>
</dbReference>
<dbReference type="Pfam" id="PF14716">
    <property type="entry name" value="HHH_8"/>
    <property type="match status" value="1"/>
</dbReference>
<feature type="domain" description="DNA-directed DNA polymerase X" evidence="9">
    <location>
        <begin position="1"/>
        <end position="320"/>
    </location>
</feature>
<comment type="catalytic activity">
    <reaction evidence="7">
        <text>DNA(n) + a 2'-deoxyribonucleoside 5'-triphosphate = DNA(n+1) + diphosphate</text>
        <dbReference type="Rhea" id="RHEA:22508"/>
        <dbReference type="Rhea" id="RHEA-COMP:17339"/>
        <dbReference type="Rhea" id="RHEA-COMP:17340"/>
        <dbReference type="ChEBI" id="CHEBI:33019"/>
        <dbReference type="ChEBI" id="CHEBI:61560"/>
        <dbReference type="ChEBI" id="CHEBI:173112"/>
        <dbReference type="EC" id="2.7.7.7"/>
    </reaction>
</comment>
<sequence>MTNQEIAKIFYEIAALYEMEGVEFKPRAYEKAAMAIEAYEGDIAELYEKGGIDALYKNPKTKIPGVGQSMAEHIAQLIDKGRFAEYERLKKKVPVDIQGLTAIEGVGPKMVYKLYKKLGVKTVDDLEKAAKAGKVRKLEDFGEKSEENILKGIEFLKKSTGRFTLGFVLPDLKKIENRLKELPQVKQISLAGSVRRKKETVGDCDILITSAAPKPVMDFFVSMPEVERIYAHGPTKSAVKLKSGIDVDLRVVPPESFGAAMQYFTGSKDHNIALREIAIKKGWKLNEYGIFKGKKQIAGKTEEEVYKKLGLNYIEPEMRENLGEIQLAQKGNLPKLIGYNDLKGDLQIQTDWTDGANSIEEMAEEAKKLGLEYIAITDHTKSLAMTGGSDEKKLLRQMAAIDKLNSKIKNQKSKFRILKGAEVNILKNGSLDIADDVLAKLDVVGAAVHSHFNLPRTEQIKRIIRAMENPNVDILFHPTGRIIQRRAAYDLDIDEIIKAAKRTGTILEIDAYPDRLDIKDEYVKKCVEQGVKLAIDSDAHSVVHIHYLEYGIAQARRGWAKKSDIINAKPLKEFLKLLKNPPAW</sequence>
<dbReference type="InterPro" id="IPR016195">
    <property type="entry name" value="Pol/histidinol_Pase-like"/>
</dbReference>